<comment type="similarity">
    <text evidence="1">Belongs to the HipA Ser/Thr kinase family.</text>
</comment>
<evidence type="ECO:0000313" key="6">
    <source>
        <dbReference type="Proteomes" id="UP000644115"/>
    </source>
</evidence>
<evidence type="ECO:0000259" key="4">
    <source>
        <dbReference type="Pfam" id="PF07804"/>
    </source>
</evidence>
<dbReference type="InterPro" id="IPR012893">
    <property type="entry name" value="HipA-like_C"/>
</dbReference>
<dbReference type="InterPro" id="IPR052028">
    <property type="entry name" value="HipA_Ser/Thr_kinase"/>
</dbReference>
<dbReference type="GO" id="GO:0004674">
    <property type="term" value="F:protein serine/threonine kinase activity"/>
    <property type="evidence" value="ECO:0007669"/>
    <property type="project" value="TreeGrafter"/>
</dbReference>
<gene>
    <name evidence="5" type="ORF">H8876_00510</name>
</gene>
<protein>
    <submittedName>
        <fullName evidence="5">Type II toxin-antitoxin system HipA family toxin</fullName>
    </submittedName>
</protein>
<accession>A0A923NE25</accession>
<proteinExistence type="inferred from homology"/>
<dbReference type="PANTHER" id="PTHR37419">
    <property type="entry name" value="SERINE/THREONINE-PROTEIN KINASE TOXIN HIPA"/>
    <property type="match status" value="1"/>
</dbReference>
<sequence>MEVFVYENWSDTNPEKLGTLFVDGNKGKEVVSFEYNIEWLQEHPCSFFFDPDLALYQGRQYTPLGKNMFGVFADSCPDRWGRLLMKRREAVLAKKEDRKPKRLTEMDFLLGVYDETRMGALRFAEEENGPYLANDQDLATPPWTTLRKLESASLAFEKNDDGMEELWLKQLVAPGSSLGGARPKASVEAPDGSLWIAKFPSQNDDMNKGAWEMVVHDLAVMCGLDVPEARLENYSRNGSTFLIKRFDRAGTQRIHYSSAMTMLGRTDGAHAADGAGYLDLVSFIKQYGAAPKKDLQELWRRIVFNMAVSNTDDHLRNHGFLLLKEGWRLSPVFDVNPDADGDVLSLNVDETNNLIDFKLAASAASMYEIPVQQVWTIINDIKEIVAEHWKKLANQYGVSRSEIELMTPAFDMRFKE</sequence>
<dbReference type="AlphaFoldDB" id="A0A923NE25"/>
<name>A0A923NE25_9FIRM</name>
<feature type="domain" description="HipA-like C-terminal" evidence="4">
    <location>
        <begin position="176"/>
        <end position="389"/>
    </location>
</feature>
<dbReference type="Pfam" id="PF07804">
    <property type="entry name" value="HipA_C"/>
    <property type="match status" value="1"/>
</dbReference>
<dbReference type="EMBL" id="JACRWC010000009">
    <property type="protein sequence ID" value="MBC5998505.1"/>
    <property type="molecule type" value="Genomic_DNA"/>
</dbReference>
<dbReference type="Gene3D" id="1.10.1070.20">
    <property type="match status" value="1"/>
</dbReference>
<organism evidence="5 6">
    <name type="scientific">Lentihominibacter faecis</name>
    <dbReference type="NCBI Taxonomy" id="2764712"/>
    <lineage>
        <taxon>Bacteria</taxon>
        <taxon>Bacillati</taxon>
        <taxon>Bacillota</taxon>
        <taxon>Clostridia</taxon>
        <taxon>Peptostreptococcales</taxon>
        <taxon>Anaerovoracaceae</taxon>
        <taxon>Lentihominibacter</taxon>
    </lineage>
</organism>
<keyword evidence="2" id="KW-0808">Transferase</keyword>
<dbReference type="Proteomes" id="UP000644115">
    <property type="component" value="Unassembled WGS sequence"/>
</dbReference>
<keyword evidence="3" id="KW-0418">Kinase</keyword>
<dbReference type="PANTHER" id="PTHR37419:SF8">
    <property type="entry name" value="TOXIN YJJJ"/>
    <property type="match status" value="1"/>
</dbReference>
<dbReference type="GO" id="GO:0005829">
    <property type="term" value="C:cytosol"/>
    <property type="evidence" value="ECO:0007669"/>
    <property type="project" value="TreeGrafter"/>
</dbReference>
<evidence type="ECO:0000256" key="2">
    <source>
        <dbReference type="ARBA" id="ARBA00022679"/>
    </source>
</evidence>
<evidence type="ECO:0000313" key="5">
    <source>
        <dbReference type="EMBL" id="MBC5998505.1"/>
    </source>
</evidence>
<comment type="caution">
    <text evidence="5">The sequence shown here is derived from an EMBL/GenBank/DDBJ whole genome shotgun (WGS) entry which is preliminary data.</text>
</comment>
<evidence type="ECO:0000256" key="3">
    <source>
        <dbReference type="ARBA" id="ARBA00022777"/>
    </source>
</evidence>
<evidence type="ECO:0000256" key="1">
    <source>
        <dbReference type="ARBA" id="ARBA00010164"/>
    </source>
</evidence>
<reference evidence="5" key="1">
    <citation type="submission" date="2020-08" db="EMBL/GenBank/DDBJ databases">
        <authorList>
            <person name="Liu C."/>
            <person name="Sun Q."/>
        </authorList>
    </citation>
    <scope>NUCLEOTIDE SEQUENCE</scope>
    <source>
        <strain evidence="5">BX16</strain>
    </source>
</reference>
<keyword evidence="6" id="KW-1185">Reference proteome</keyword>